<keyword evidence="2" id="KW-1185">Reference proteome</keyword>
<dbReference type="VEuPathDB" id="FungiDB:LEMA_uP044530.1"/>
<dbReference type="AlphaFoldDB" id="E4ZQ17"/>
<protein>
    <submittedName>
        <fullName evidence="1">Predicted protein</fullName>
    </submittedName>
</protein>
<reference evidence="2" key="1">
    <citation type="journal article" date="2011" name="Nat. Commun.">
        <title>Effector diversification within compartments of the Leptosphaeria maculans genome affected by Repeat-Induced Point mutations.</title>
        <authorList>
            <person name="Rouxel T."/>
            <person name="Grandaubert J."/>
            <person name="Hane J.K."/>
            <person name="Hoede C."/>
            <person name="van de Wouw A.P."/>
            <person name="Couloux A."/>
            <person name="Dominguez V."/>
            <person name="Anthouard V."/>
            <person name="Bally P."/>
            <person name="Bourras S."/>
            <person name="Cozijnsen A.J."/>
            <person name="Ciuffetti L.M."/>
            <person name="Degrave A."/>
            <person name="Dilmaghani A."/>
            <person name="Duret L."/>
            <person name="Fudal I."/>
            <person name="Goodwin S.B."/>
            <person name="Gout L."/>
            <person name="Glaser N."/>
            <person name="Linglin J."/>
            <person name="Kema G.H.J."/>
            <person name="Lapalu N."/>
            <person name="Lawrence C.B."/>
            <person name="May K."/>
            <person name="Meyer M."/>
            <person name="Ollivier B."/>
            <person name="Poulain J."/>
            <person name="Schoch C.L."/>
            <person name="Simon A."/>
            <person name="Spatafora J.W."/>
            <person name="Stachowiak A."/>
            <person name="Turgeon B.G."/>
            <person name="Tyler B.M."/>
            <person name="Vincent D."/>
            <person name="Weissenbach J."/>
            <person name="Amselem J."/>
            <person name="Quesneville H."/>
            <person name="Oliver R.P."/>
            <person name="Wincker P."/>
            <person name="Balesdent M.-H."/>
            <person name="Howlett B.J."/>
        </authorList>
    </citation>
    <scope>NUCLEOTIDE SEQUENCE [LARGE SCALE GENOMIC DNA]</scope>
    <source>
        <strain evidence="2">JN3 / isolate v23.1.3 / race Av1-4-5-6-7-8</strain>
    </source>
</reference>
<name>E4ZQ17_LEPMJ</name>
<dbReference type="HOGENOM" id="CLU_3260673_0_0_1"/>
<proteinExistence type="predicted"/>
<gene>
    <name evidence="1" type="ORF">LEMA_uP044530.1</name>
</gene>
<organism evidence="2">
    <name type="scientific">Leptosphaeria maculans (strain JN3 / isolate v23.1.3 / race Av1-4-5-6-7-8)</name>
    <name type="common">Blackleg fungus</name>
    <name type="synonym">Phoma lingam</name>
    <dbReference type="NCBI Taxonomy" id="985895"/>
    <lineage>
        <taxon>Eukaryota</taxon>
        <taxon>Fungi</taxon>
        <taxon>Dikarya</taxon>
        <taxon>Ascomycota</taxon>
        <taxon>Pezizomycotina</taxon>
        <taxon>Dothideomycetes</taxon>
        <taxon>Pleosporomycetidae</taxon>
        <taxon>Pleosporales</taxon>
        <taxon>Pleosporineae</taxon>
        <taxon>Leptosphaeriaceae</taxon>
        <taxon>Plenodomus</taxon>
        <taxon>Plenodomus lingam/Leptosphaeria maculans species complex</taxon>
    </lineage>
</organism>
<sequence>MKFAPISDDGYLGVADHQHLATVFLASLLFKSKDVYFRDLYP</sequence>
<dbReference type="EMBL" id="FP929105">
    <property type="protein sequence ID" value="CBX93552.1"/>
    <property type="molecule type" value="Genomic_DNA"/>
</dbReference>
<evidence type="ECO:0000313" key="2">
    <source>
        <dbReference type="Proteomes" id="UP000002668"/>
    </source>
</evidence>
<evidence type="ECO:0000313" key="1">
    <source>
        <dbReference type="EMBL" id="CBX93552.1"/>
    </source>
</evidence>
<dbReference type="Proteomes" id="UP000002668">
    <property type="component" value="Genome"/>
</dbReference>
<accession>E4ZQ17</accession>
<dbReference type="InParanoid" id="E4ZQ17"/>